<evidence type="ECO:0000256" key="10">
    <source>
        <dbReference type="SAM" id="Phobius"/>
    </source>
</evidence>
<feature type="transmembrane region" description="Helical" evidence="10">
    <location>
        <begin position="247"/>
        <end position="267"/>
    </location>
</feature>
<dbReference type="EMBL" id="JANAWD010000218">
    <property type="protein sequence ID" value="KAJ3483699.1"/>
    <property type="molecule type" value="Genomic_DNA"/>
</dbReference>
<evidence type="ECO:0000256" key="4">
    <source>
        <dbReference type="ARBA" id="ARBA00022692"/>
    </source>
</evidence>
<comment type="subcellular location">
    <subcellularLocation>
        <location evidence="2">Cell membrane</location>
        <topology evidence="2">Multi-pass membrane protein</topology>
    </subcellularLocation>
</comment>
<feature type="compositionally biased region" description="Basic and acidic residues" evidence="9">
    <location>
        <begin position="63"/>
        <end position="83"/>
    </location>
</feature>
<evidence type="ECO:0000256" key="1">
    <source>
        <dbReference type="ARBA" id="ARBA00002598"/>
    </source>
</evidence>
<comment type="similarity">
    <text evidence="7">Belongs to the fluoride channel Fluc/FEX (TC 1.A.43) family.</text>
</comment>
<comment type="caution">
    <text evidence="11">The sequence shown here is derived from an EMBL/GenBank/DDBJ whole genome shotgun (WGS) entry which is preliminary data.</text>
</comment>
<feature type="transmembrane region" description="Helical" evidence="10">
    <location>
        <begin position="330"/>
        <end position="351"/>
    </location>
</feature>
<organism evidence="11 12">
    <name type="scientific">Meripilus lineatus</name>
    <dbReference type="NCBI Taxonomy" id="2056292"/>
    <lineage>
        <taxon>Eukaryota</taxon>
        <taxon>Fungi</taxon>
        <taxon>Dikarya</taxon>
        <taxon>Basidiomycota</taxon>
        <taxon>Agaricomycotina</taxon>
        <taxon>Agaricomycetes</taxon>
        <taxon>Polyporales</taxon>
        <taxon>Meripilaceae</taxon>
        <taxon>Meripilus</taxon>
    </lineage>
</organism>
<evidence type="ECO:0000313" key="11">
    <source>
        <dbReference type="EMBL" id="KAJ3483699.1"/>
    </source>
</evidence>
<dbReference type="AlphaFoldDB" id="A0AAD5V1G2"/>
<protein>
    <submittedName>
        <fullName evidence="11">Uncharacterized protein</fullName>
    </submittedName>
</protein>
<name>A0AAD5V1G2_9APHY</name>
<evidence type="ECO:0000313" key="12">
    <source>
        <dbReference type="Proteomes" id="UP001212997"/>
    </source>
</evidence>
<proteinExistence type="inferred from homology"/>
<dbReference type="PANTHER" id="PTHR28259:SF1">
    <property type="entry name" value="FLUORIDE EXPORT PROTEIN 1-RELATED"/>
    <property type="match status" value="1"/>
</dbReference>
<feature type="transmembrane region" description="Helical" evidence="10">
    <location>
        <begin position="287"/>
        <end position="309"/>
    </location>
</feature>
<keyword evidence="6 10" id="KW-0472">Membrane</keyword>
<keyword evidence="3" id="KW-1003">Cell membrane</keyword>
<feature type="transmembrane region" description="Helical" evidence="10">
    <location>
        <begin position="390"/>
        <end position="410"/>
    </location>
</feature>
<comment type="function">
    <text evidence="1">Fluoride channel required for the rapid expulsion of cytoplasmic fluoride.</text>
</comment>
<accession>A0AAD5V1G2</accession>
<sequence length="518" mass="56473">MTVIFARIELSGATQTVALGVFTQPSPSYLLASLFAIRRVAHRDRNFLDSAGSLRSDIQTPMSREEDLPQTENKNRESRKVDVGGDCTPQSALEVDSTSTKSPSLRRTSHSQTRSRRFSRASTTHSSRYPHGSRSPDLNRTHTDVGSALDRHEAIADVSSLASIDRPPSDAEKLPPTKIYHPLSIHVLALLMPASIFGVLARLGIQALATYDGRAIFPLAWVQVIGCLVMGFGLGIKEPLGQFYGPLYTALTTGFCGSLTTFSGWQYDIFSSWLNTTQFHRDWLRDVIDGLSKTAFTLGLSLSAIYFGAHLASLARKICPPAVLPPPNKYIRYTISLISALTYFATIPLYFRLSPSFRHQATAALLFCFPGTLTRYLLSIYLNPLLQLMPLGTFTANMLGTALLGVFHVLQGTSNPVSENACALLQGLEDGYCGCLTTISTFAAEVDALPDKKSWFYVATSWITAQLLLLVILGPSFWAGNSRSQLSITSTPACSEVCIKIQEGTSRGAEGVMDAAPR</sequence>
<reference evidence="11" key="1">
    <citation type="submission" date="2022-07" db="EMBL/GenBank/DDBJ databases">
        <title>Genome Sequence of Physisporinus lineatus.</title>
        <authorList>
            <person name="Buettner E."/>
        </authorList>
    </citation>
    <scope>NUCLEOTIDE SEQUENCE</scope>
    <source>
        <strain evidence="11">VT162</strain>
    </source>
</reference>
<feature type="compositionally biased region" description="Polar residues" evidence="9">
    <location>
        <begin position="88"/>
        <end position="103"/>
    </location>
</feature>
<feature type="transmembrane region" description="Helical" evidence="10">
    <location>
        <begin position="455"/>
        <end position="478"/>
    </location>
</feature>
<feature type="compositionally biased region" description="Basic residues" evidence="9">
    <location>
        <begin position="107"/>
        <end position="119"/>
    </location>
</feature>
<dbReference type="GO" id="GO:1903425">
    <property type="term" value="F:fluoride transmembrane transporter activity"/>
    <property type="evidence" value="ECO:0007669"/>
    <property type="project" value="TreeGrafter"/>
</dbReference>
<evidence type="ECO:0000256" key="3">
    <source>
        <dbReference type="ARBA" id="ARBA00022475"/>
    </source>
</evidence>
<evidence type="ECO:0000256" key="9">
    <source>
        <dbReference type="SAM" id="MobiDB-lite"/>
    </source>
</evidence>
<dbReference type="GO" id="GO:0005886">
    <property type="term" value="C:plasma membrane"/>
    <property type="evidence" value="ECO:0007669"/>
    <property type="project" value="UniProtKB-SubCell"/>
</dbReference>
<dbReference type="Pfam" id="PF02537">
    <property type="entry name" value="CRCB"/>
    <property type="match status" value="2"/>
</dbReference>
<evidence type="ECO:0000256" key="8">
    <source>
        <dbReference type="ARBA" id="ARBA00035585"/>
    </source>
</evidence>
<keyword evidence="5 10" id="KW-1133">Transmembrane helix</keyword>
<feature type="region of interest" description="Disordered" evidence="9">
    <location>
        <begin position="52"/>
        <end position="143"/>
    </location>
</feature>
<dbReference type="InterPro" id="IPR003691">
    <property type="entry name" value="FluC"/>
</dbReference>
<comment type="catalytic activity">
    <reaction evidence="8">
        <text>fluoride(in) = fluoride(out)</text>
        <dbReference type="Rhea" id="RHEA:76159"/>
        <dbReference type="ChEBI" id="CHEBI:17051"/>
    </reaction>
    <physiologicalReaction direction="left-to-right" evidence="8">
        <dbReference type="Rhea" id="RHEA:76160"/>
    </physiologicalReaction>
</comment>
<dbReference type="PANTHER" id="PTHR28259">
    <property type="entry name" value="FLUORIDE EXPORT PROTEIN 1-RELATED"/>
    <property type="match status" value="1"/>
</dbReference>
<gene>
    <name evidence="11" type="ORF">NLI96_g6145</name>
</gene>
<feature type="transmembrane region" description="Helical" evidence="10">
    <location>
        <begin position="357"/>
        <end position="378"/>
    </location>
</feature>
<keyword evidence="4 10" id="KW-0812">Transmembrane</keyword>
<feature type="transmembrane region" description="Helical" evidence="10">
    <location>
        <begin position="215"/>
        <end position="235"/>
    </location>
</feature>
<evidence type="ECO:0000256" key="2">
    <source>
        <dbReference type="ARBA" id="ARBA00004651"/>
    </source>
</evidence>
<evidence type="ECO:0000256" key="7">
    <source>
        <dbReference type="ARBA" id="ARBA00035120"/>
    </source>
</evidence>
<dbReference type="Proteomes" id="UP001212997">
    <property type="component" value="Unassembled WGS sequence"/>
</dbReference>
<evidence type="ECO:0000256" key="5">
    <source>
        <dbReference type="ARBA" id="ARBA00022989"/>
    </source>
</evidence>
<keyword evidence="12" id="KW-1185">Reference proteome</keyword>
<feature type="transmembrane region" description="Helical" evidence="10">
    <location>
        <begin position="183"/>
        <end position="203"/>
    </location>
</feature>
<evidence type="ECO:0000256" key="6">
    <source>
        <dbReference type="ARBA" id="ARBA00023136"/>
    </source>
</evidence>